<dbReference type="Proteomes" id="UP000254496">
    <property type="component" value="Unassembled WGS sequence"/>
</dbReference>
<sequence>MKKLFMLIGLLSIYCEANTLSPQTYQAVDEKLSKFRQDTLLGKYHSSVEIMPSSFFKFIADKSNVNPSEIKRMLIEKANHLSQGVKIHNYQYYLNNSTENKINDLNYVFVPTSLEMSIGSKDITVKSYLLGVKENQNWYFLNWQDKYISIIKQIYPELKNIESPK</sequence>
<comment type="caution">
    <text evidence="1">The sequence shown here is derived from an EMBL/GenBank/DDBJ whole genome shotgun (WGS) entry which is preliminary data.</text>
</comment>
<reference evidence="1 2" key="1">
    <citation type="submission" date="2018-06" db="EMBL/GenBank/DDBJ databases">
        <authorList>
            <consortium name="Pathogen Informatics"/>
            <person name="Doyle S."/>
        </authorList>
    </citation>
    <scope>NUCLEOTIDE SEQUENCE [LARGE SCALE GENOMIC DNA]</scope>
    <source>
        <strain evidence="1 2">NCTC8540</strain>
    </source>
</reference>
<gene>
    <name evidence="1" type="ORF">NCTC8540_01123</name>
</gene>
<protein>
    <submittedName>
        <fullName evidence="1">Uncharacterized protein</fullName>
    </submittedName>
</protein>
<evidence type="ECO:0000313" key="2">
    <source>
        <dbReference type="Proteomes" id="UP000254496"/>
    </source>
</evidence>
<dbReference type="EMBL" id="UGHJ01000001">
    <property type="protein sequence ID" value="STO68623.1"/>
    <property type="molecule type" value="Genomic_DNA"/>
</dbReference>
<proteinExistence type="predicted"/>
<dbReference type="RefSeq" id="WP_115072975.1">
    <property type="nucleotide sequence ID" value="NZ_UGHE01000002.1"/>
</dbReference>
<dbReference type="AlphaFoldDB" id="A0AB38H9I0"/>
<organism evidence="1 2">
    <name type="scientific">Canicola haemoglobinophilus</name>
    <dbReference type="NCBI Taxonomy" id="733"/>
    <lineage>
        <taxon>Bacteria</taxon>
        <taxon>Pseudomonadati</taxon>
        <taxon>Pseudomonadota</taxon>
        <taxon>Gammaproteobacteria</taxon>
        <taxon>Pasteurellales</taxon>
        <taxon>Pasteurellaceae</taxon>
        <taxon>Canicola</taxon>
    </lineage>
</organism>
<evidence type="ECO:0000313" key="1">
    <source>
        <dbReference type="EMBL" id="STO68623.1"/>
    </source>
</evidence>
<name>A0AB38H9I0_9PAST</name>
<accession>A0AB38H9I0</accession>